<evidence type="ECO:0000256" key="4">
    <source>
        <dbReference type="ARBA" id="ARBA00022475"/>
    </source>
</evidence>
<comment type="subcellular location">
    <subcellularLocation>
        <location evidence="2">Cell membrane</location>
        <topology evidence="2">Multi-pass membrane protein</topology>
    </subcellularLocation>
</comment>
<evidence type="ECO:0000256" key="10">
    <source>
        <dbReference type="ARBA" id="ARBA00023004"/>
    </source>
</evidence>
<dbReference type="PANTHER" id="PTHR30529">
    <property type="entry name" value="CYTOCHROME B561"/>
    <property type="match status" value="1"/>
</dbReference>
<evidence type="ECO:0000256" key="5">
    <source>
        <dbReference type="ARBA" id="ARBA00022617"/>
    </source>
</evidence>
<evidence type="ECO:0000256" key="12">
    <source>
        <dbReference type="ARBA" id="ARBA00037975"/>
    </source>
</evidence>
<evidence type="ECO:0000259" key="14">
    <source>
        <dbReference type="Pfam" id="PF01292"/>
    </source>
</evidence>
<organism evidence="15 16">
    <name type="scientific">Massilia agilis</name>
    <dbReference type="NCBI Taxonomy" id="1811226"/>
    <lineage>
        <taxon>Bacteria</taxon>
        <taxon>Pseudomonadati</taxon>
        <taxon>Pseudomonadota</taxon>
        <taxon>Betaproteobacteria</taxon>
        <taxon>Burkholderiales</taxon>
        <taxon>Oxalobacteraceae</taxon>
        <taxon>Telluria group</taxon>
        <taxon>Massilia</taxon>
    </lineage>
</organism>
<feature type="transmembrane region" description="Helical" evidence="13">
    <location>
        <begin position="20"/>
        <end position="39"/>
    </location>
</feature>
<evidence type="ECO:0000313" key="16">
    <source>
        <dbReference type="Proteomes" id="UP001206126"/>
    </source>
</evidence>
<feature type="transmembrane region" description="Helical" evidence="13">
    <location>
        <begin position="51"/>
        <end position="72"/>
    </location>
</feature>
<evidence type="ECO:0000256" key="2">
    <source>
        <dbReference type="ARBA" id="ARBA00004651"/>
    </source>
</evidence>
<dbReference type="RefSeq" id="WP_258821813.1">
    <property type="nucleotide sequence ID" value="NZ_JANUHB010000002.1"/>
</dbReference>
<feature type="transmembrane region" description="Helical" evidence="13">
    <location>
        <begin position="147"/>
        <end position="167"/>
    </location>
</feature>
<evidence type="ECO:0000256" key="6">
    <source>
        <dbReference type="ARBA" id="ARBA00022692"/>
    </source>
</evidence>
<feature type="transmembrane region" description="Helical" evidence="13">
    <location>
        <begin position="98"/>
        <end position="127"/>
    </location>
</feature>
<keyword evidence="16" id="KW-1185">Reference proteome</keyword>
<keyword evidence="5" id="KW-0349">Heme</keyword>
<proteinExistence type="inferred from homology"/>
<evidence type="ECO:0000313" key="15">
    <source>
        <dbReference type="EMBL" id="MCS0808027.1"/>
    </source>
</evidence>
<evidence type="ECO:0000256" key="9">
    <source>
        <dbReference type="ARBA" id="ARBA00022989"/>
    </source>
</evidence>
<evidence type="ECO:0000256" key="1">
    <source>
        <dbReference type="ARBA" id="ARBA00001970"/>
    </source>
</evidence>
<comment type="similarity">
    <text evidence="12">Belongs to the cytochrome b561 family.</text>
</comment>
<dbReference type="EMBL" id="JANUHB010000002">
    <property type="protein sequence ID" value="MCS0808027.1"/>
    <property type="molecule type" value="Genomic_DNA"/>
</dbReference>
<gene>
    <name evidence="15" type="ORF">NX774_08845</name>
</gene>
<dbReference type="SUPFAM" id="SSF81342">
    <property type="entry name" value="Transmembrane di-heme cytochromes"/>
    <property type="match status" value="1"/>
</dbReference>
<keyword evidence="10" id="KW-0408">Iron</keyword>
<evidence type="ECO:0000256" key="8">
    <source>
        <dbReference type="ARBA" id="ARBA00022982"/>
    </source>
</evidence>
<feature type="domain" description="Cytochrome b561 bacterial/Ni-hydrogenase" evidence="14">
    <location>
        <begin position="13"/>
        <end position="183"/>
    </location>
</feature>
<keyword evidence="6 13" id="KW-0812">Transmembrane</keyword>
<comment type="cofactor">
    <cofactor evidence="1">
        <name>heme b</name>
        <dbReference type="ChEBI" id="CHEBI:60344"/>
    </cofactor>
</comment>
<dbReference type="InterPro" id="IPR052168">
    <property type="entry name" value="Cytochrome_b561_oxidase"/>
</dbReference>
<sequence>MKSSIPTRTTAKYTNTAIALHWAVAALMVWGFALGWIMTEIHGITPTKLRYFSWHKWIGVTVLALALSRLLWRATHQPPELPDGMHGWEKLAAHAGHALLYVLMLSIPVSGYFYTSAAGVPVVYLGVLPLPTFIDADPALAKVLKAVHIWLNYGLLAAVAGHLLAVVKHQLFDRQRLLQRMLPFGR</sequence>
<dbReference type="Proteomes" id="UP001206126">
    <property type="component" value="Unassembled WGS sequence"/>
</dbReference>
<evidence type="ECO:0000256" key="11">
    <source>
        <dbReference type="ARBA" id="ARBA00023136"/>
    </source>
</evidence>
<evidence type="ECO:0000256" key="7">
    <source>
        <dbReference type="ARBA" id="ARBA00022723"/>
    </source>
</evidence>
<keyword evidence="9 13" id="KW-1133">Transmembrane helix</keyword>
<protein>
    <submittedName>
        <fullName evidence="15">Cytochrome b</fullName>
    </submittedName>
</protein>
<keyword evidence="11 13" id="KW-0472">Membrane</keyword>
<evidence type="ECO:0000256" key="13">
    <source>
        <dbReference type="SAM" id="Phobius"/>
    </source>
</evidence>
<dbReference type="PANTHER" id="PTHR30529:SF1">
    <property type="entry name" value="CYTOCHROME B561 HOMOLOG 2"/>
    <property type="match status" value="1"/>
</dbReference>
<dbReference type="InterPro" id="IPR011577">
    <property type="entry name" value="Cyt_b561_bac/Ni-Hgenase"/>
</dbReference>
<dbReference type="InterPro" id="IPR016174">
    <property type="entry name" value="Di-haem_cyt_TM"/>
</dbReference>
<evidence type="ECO:0000256" key="3">
    <source>
        <dbReference type="ARBA" id="ARBA00022448"/>
    </source>
</evidence>
<keyword evidence="7" id="KW-0479">Metal-binding</keyword>
<name>A0ABT2D9P9_9BURK</name>
<keyword evidence="4" id="KW-1003">Cell membrane</keyword>
<keyword evidence="8" id="KW-0249">Electron transport</keyword>
<dbReference type="Pfam" id="PF01292">
    <property type="entry name" value="Ni_hydr_CYTB"/>
    <property type="match status" value="1"/>
</dbReference>
<accession>A0ABT2D9P9</accession>
<keyword evidence="3" id="KW-0813">Transport</keyword>
<reference evidence="15 16" key="1">
    <citation type="submission" date="2022-08" db="EMBL/GenBank/DDBJ databases">
        <title>Reclassification of Massilia species as members of the genera Telluria, Duganella, Pseudoduganella, Mokoshia gen. nov. and Zemynaea gen. nov. using orthogonal and non-orthogonal genome-based approaches.</title>
        <authorList>
            <person name="Bowman J.P."/>
        </authorList>
    </citation>
    <scope>NUCLEOTIDE SEQUENCE [LARGE SCALE GENOMIC DNA]</scope>
    <source>
        <strain evidence="15 16">JCM 31605</strain>
    </source>
</reference>
<comment type="caution">
    <text evidence="15">The sequence shown here is derived from an EMBL/GenBank/DDBJ whole genome shotgun (WGS) entry which is preliminary data.</text>
</comment>